<evidence type="ECO:0000313" key="2">
    <source>
        <dbReference type="Proteomes" id="UP000245629"/>
    </source>
</evidence>
<evidence type="ECO:0008006" key="3">
    <source>
        <dbReference type="Google" id="ProtNLM"/>
    </source>
</evidence>
<keyword evidence="2" id="KW-1185">Reference proteome</keyword>
<geneLocation type="plasmid" evidence="1 2">
    <name>unnamed2</name>
</geneLocation>
<proteinExistence type="predicted"/>
<name>A0A2S2CZA7_9PROT</name>
<dbReference type="EMBL" id="CP029357">
    <property type="protein sequence ID" value="AWK89710.1"/>
    <property type="molecule type" value="Genomic_DNA"/>
</dbReference>
<gene>
    <name evidence="1" type="ORF">DEW08_27390</name>
</gene>
<dbReference type="Proteomes" id="UP000245629">
    <property type="component" value="Plasmid unnamed2"/>
</dbReference>
<dbReference type="KEGG" id="azz:DEW08_27390"/>
<accession>A0A2S2CZA7</accession>
<dbReference type="RefSeq" id="WP_109333277.1">
    <property type="nucleotide sequence ID" value="NZ_CP029357.1"/>
</dbReference>
<sequence length="94" mass="10345">MSSPATLQKIQDLFTRHPELVRALQAIPTREAFVQTVTDIARANGVPGSEKDVRRQIEEALAERDHADQVPILDLCPIAAYTPACPQPMAGLRQ</sequence>
<evidence type="ECO:0000313" key="1">
    <source>
        <dbReference type="EMBL" id="AWK89710.1"/>
    </source>
</evidence>
<dbReference type="AlphaFoldDB" id="A0A2S2CZA7"/>
<protein>
    <recommendedName>
        <fullName evidence="3">Nif11 domain-containing protein</fullName>
    </recommendedName>
</protein>
<organism evidence="1 2">
    <name type="scientific">Azospirillum thermophilum</name>
    <dbReference type="NCBI Taxonomy" id="2202148"/>
    <lineage>
        <taxon>Bacteria</taxon>
        <taxon>Pseudomonadati</taxon>
        <taxon>Pseudomonadota</taxon>
        <taxon>Alphaproteobacteria</taxon>
        <taxon>Rhodospirillales</taxon>
        <taxon>Azospirillaceae</taxon>
        <taxon>Azospirillum</taxon>
    </lineage>
</organism>
<keyword evidence="1" id="KW-0614">Plasmid</keyword>
<reference evidence="2" key="1">
    <citation type="submission" date="2018-05" db="EMBL/GenBank/DDBJ databases">
        <title>Azospirillum thermophila sp. nov., a novel isolated from hot spring.</title>
        <authorList>
            <person name="Zhao Z."/>
        </authorList>
    </citation>
    <scope>NUCLEOTIDE SEQUENCE [LARGE SCALE GENOMIC DNA]</scope>
    <source>
        <strain evidence="2">CFH 70021</strain>
        <plasmid evidence="2">unnamed2</plasmid>
    </source>
</reference>